<evidence type="ECO:0000313" key="3">
    <source>
        <dbReference type="Proteomes" id="UP001375240"/>
    </source>
</evidence>
<name>A0AAV9U9T9_9PEZI</name>
<reference evidence="2 3" key="1">
    <citation type="submission" date="2019-10" db="EMBL/GenBank/DDBJ databases">
        <authorList>
            <person name="Palmer J.M."/>
        </authorList>
    </citation>
    <scope>NUCLEOTIDE SEQUENCE [LARGE SCALE GENOMIC DNA]</scope>
    <source>
        <strain evidence="2 3">TWF696</strain>
    </source>
</reference>
<dbReference type="Proteomes" id="UP001375240">
    <property type="component" value="Unassembled WGS sequence"/>
</dbReference>
<feature type="transmembrane region" description="Helical" evidence="1">
    <location>
        <begin position="202"/>
        <end position="225"/>
    </location>
</feature>
<feature type="transmembrane region" description="Helical" evidence="1">
    <location>
        <begin position="172"/>
        <end position="190"/>
    </location>
</feature>
<feature type="transmembrane region" description="Helical" evidence="1">
    <location>
        <begin position="103"/>
        <end position="125"/>
    </location>
</feature>
<comment type="caution">
    <text evidence="2">The sequence shown here is derived from an EMBL/GenBank/DDBJ whole genome shotgun (WGS) entry which is preliminary data.</text>
</comment>
<keyword evidence="1" id="KW-0472">Membrane</keyword>
<keyword evidence="1" id="KW-0812">Transmembrane</keyword>
<protein>
    <submittedName>
        <fullName evidence="2">Uncharacterized protein</fullName>
    </submittedName>
</protein>
<keyword evidence="1" id="KW-1133">Transmembrane helix</keyword>
<organism evidence="2 3">
    <name type="scientific">Orbilia brochopaga</name>
    <dbReference type="NCBI Taxonomy" id="3140254"/>
    <lineage>
        <taxon>Eukaryota</taxon>
        <taxon>Fungi</taxon>
        <taxon>Dikarya</taxon>
        <taxon>Ascomycota</taxon>
        <taxon>Pezizomycotina</taxon>
        <taxon>Orbiliomycetes</taxon>
        <taxon>Orbiliales</taxon>
        <taxon>Orbiliaceae</taxon>
        <taxon>Orbilia</taxon>
    </lineage>
</organism>
<accession>A0AAV9U9T9</accession>
<evidence type="ECO:0000313" key="2">
    <source>
        <dbReference type="EMBL" id="KAK6338064.1"/>
    </source>
</evidence>
<proteinExistence type="predicted"/>
<dbReference type="EMBL" id="JAVHNQ010000010">
    <property type="protein sequence ID" value="KAK6338064.1"/>
    <property type="molecule type" value="Genomic_DNA"/>
</dbReference>
<evidence type="ECO:0000256" key="1">
    <source>
        <dbReference type="SAM" id="Phobius"/>
    </source>
</evidence>
<gene>
    <name evidence="2" type="ORF">TWF696_001535</name>
</gene>
<feature type="transmembrane region" description="Helical" evidence="1">
    <location>
        <begin position="145"/>
        <end position="165"/>
    </location>
</feature>
<keyword evidence="3" id="KW-1185">Reference proteome</keyword>
<sequence>METIWASVAHLFEPRLKLQIITGDEYLLDLVENLKFAQRDLVNFDCDYLEEEKDPPSYLSVERDMLIKELRGARKAYIQALDRIYRIQQPADRFRAKLRLSTAIFYGFVGNTLTFILTNALLATIAQALLIRKKQPVAMAPGVELVFAAATFGFGMAPVYLAEVWAADPRKLAGGITVCITGVTIVKTVYNVHKFARLGWHGWAGGVLGELVLILTATAITLRGFTVHPADYLFRKESGLDPEECEWCIALNSTEIQWAFGVVERIDVAKERRRLWAPIDCEDEEIEVESGRRASEIEREARGVAGNRDRRDACEIV</sequence>
<dbReference type="AlphaFoldDB" id="A0AAV9U9T9"/>